<evidence type="ECO:0000313" key="5">
    <source>
        <dbReference type="Proteomes" id="UP000430146"/>
    </source>
</evidence>
<dbReference type="InterPro" id="IPR015421">
    <property type="entry name" value="PyrdxlP-dep_Trfase_major"/>
</dbReference>
<dbReference type="EMBL" id="CACSIP010000023">
    <property type="protein sequence ID" value="CAA0124815.1"/>
    <property type="molecule type" value="Genomic_DNA"/>
</dbReference>
<evidence type="ECO:0000256" key="2">
    <source>
        <dbReference type="ARBA" id="ARBA00022898"/>
    </source>
</evidence>
<dbReference type="SUPFAM" id="SSF56112">
    <property type="entry name" value="Protein kinase-like (PK-like)"/>
    <property type="match status" value="1"/>
</dbReference>
<comment type="similarity">
    <text evidence="1">Belongs to the class-III pyridoxal-phosphate-dependent aminotransferase family.</text>
</comment>
<keyword evidence="2" id="KW-0663">Pyridoxal phosphate</keyword>
<keyword evidence="4" id="KW-0032">Aminotransferase</keyword>
<accession>A0A5S9QXZ8</accession>
<dbReference type="InterPro" id="IPR011009">
    <property type="entry name" value="Kinase-like_dom_sf"/>
</dbReference>
<dbReference type="AlphaFoldDB" id="A0A5S9QXZ8"/>
<evidence type="ECO:0000259" key="3">
    <source>
        <dbReference type="Pfam" id="PF01636"/>
    </source>
</evidence>
<dbReference type="InterPro" id="IPR015422">
    <property type="entry name" value="PyrdxlP-dep_Trfase_small"/>
</dbReference>
<dbReference type="EC" id="2.6.1.19" evidence="4"/>
<reference evidence="4 5" key="1">
    <citation type="submission" date="2019-11" db="EMBL/GenBank/DDBJ databases">
        <authorList>
            <person name="Holert J."/>
        </authorList>
    </citation>
    <scope>NUCLEOTIDE SEQUENCE [LARGE SCALE GENOMIC DNA]</scope>
    <source>
        <strain evidence="4">BC8_1</strain>
    </source>
</reference>
<feature type="domain" description="Aminoglycoside phosphotransferase" evidence="3">
    <location>
        <begin position="38"/>
        <end position="265"/>
    </location>
</feature>
<sequence>MPGDLVADPTHALDDVTIGAVVAELFGFHGAVAAHFNSERDQTALLVDEDGAQRVVKISHIATAAAEVDLEGRAAVWANRMDPGLPVAVPLPTLAGDLFAQSPRLIRLYNRLPGTSSRNGATLSPSAIKEFGAISARLGLALRGFFHPAAQRRLLWHVESRHQIRAMTDAIAGDANLVRAALDRFERNVAPLWGSMRAQPVHGDLTLDNVLFDGAEHVSGIIDFGDLTHTALVADVAAALASVGSTRTGGDLLSSLALFLDGYTAVNPLEPVERSVLADTLGLRMAITLTLSANRTDLDAANAEYLRSWDAGAWSLLRELDAATPRHLADTFGAPRTQPPTRTLMARRHVVFGSVLAPLTYGDPLTPIRGSGAILLDADGRSYIDAYNNVPVVGHAHPRVATAIADQVRLLSTNLRYLHPRAIELAERLVASMPPDSGLDTVLFLNSGSEATDLAWRIATAVTSNTGALVSDFAYHGVTTATTAFSPEQWRSDWTPDHVERFRVGAELTGALERLAARAHRPAALIVDPTYTSDGILLPGRDYHRAISATARQAGALVVADEVQAGFGRAGDHLWSFVGAGLSPDIVTLGKPMGNGYPVAAVIARRCDVEALASHTEFFSTYAGGPVAAVAATAVLDVIDDERLVEHAGAMGAVLRDRLSAGGLQVRGLGLLIGVQLPDAVEATAVLDEARLRGVLIGSTGRHNDVLKIRPPLVITPEQIEQVSVAVLDAVDSAVENQEKCVRKDA</sequence>
<dbReference type="RefSeq" id="WP_159231956.1">
    <property type="nucleotide sequence ID" value="NZ_CACSIP010000023.1"/>
</dbReference>
<keyword evidence="4" id="KW-0808">Transferase</keyword>
<proteinExistence type="inferred from homology"/>
<gene>
    <name evidence="4" type="primary">gabT_1</name>
    <name evidence="4" type="ORF">AELLOGFF_01152</name>
</gene>
<dbReference type="Proteomes" id="UP000430146">
    <property type="component" value="Unassembled WGS sequence"/>
</dbReference>
<dbReference type="PANTHER" id="PTHR45688:SF13">
    <property type="entry name" value="ALANINE--GLYOXYLATE AMINOTRANSFERASE 2-LIKE"/>
    <property type="match status" value="1"/>
</dbReference>
<dbReference type="PROSITE" id="PS00600">
    <property type="entry name" value="AA_TRANSFER_CLASS_3"/>
    <property type="match status" value="1"/>
</dbReference>
<dbReference type="OrthoDB" id="9801834at2"/>
<dbReference type="PANTHER" id="PTHR45688">
    <property type="match status" value="1"/>
</dbReference>
<dbReference type="InterPro" id="IPR015424">
    <property type="entry name" value="PyrdxlP-dep_Trfase"/>
</dbReference>
<name>A0A5S9QXZ8_MYCVN</name>
<organism evidence="4 5">
    <name type="scientific">Mycolicibacterium vanbaalenii</name>
    <name type="common">Mycobacterium vanbaalenii</name>
    <dbReference type="NCBI Taxonomy" id="110539"/>
    <lineage>
        <taxon>Bacteria</taxon>
        <taxon>Bacillati</taxon>
        <taxon>Actinomycetota</taxon>
        <taxon>Actinomycetes</taxon>
        <taxon>Mycobacteriales</taxon>
        <taxon>Mycobacteriaceae</taxon>
        <taxon>Mycolicibacterium</taxon>
    </lineage>
</organism>
<evidence type="ECO:0000256" key="1">
    <source>
        <dbReference type="ARBA" id="ARBA00008954"/>
    </source>
</evidence>
<evidence type="ECO:0000313" key="4">
    <source>
        <dbReference type="EMBL" id="CAA0124815.1"/>
    </source>
</evidence>
<dbReference type="Gene3D" id="3.40.640.10">
    <property type="entry name" value="Type I PLP-dependent aspartate aminotransferase-like (Major domain)"/>
    <property type="match status" value="1"/>
</dbReference>
<dbReference type="GO" id="GO:0030170">
    <property type="term" value="F:pyridoxal phosphate binding"/>
    <property type="evidence" value="ECO:0007669"/>
    <property type="project" value="InterPro"/>
</dbReference>
<dbReference type="InterPro" id="IPR005814">
    <property type="entry name" value="Aminotrans_3"/>
</dbReference>
<dbReference type="InterPro" id="IPR049704">
    <property type="entry name" value="Aminotrans_3_PPA_site"/>
</dbReference>
<dbReference type="InterPro" id="IPR002575">
    <property type="entry name" value="Aminoglycoside_PTrfase"/>
</dbReference>
<dbReference type="Pfam" id="PF00202">
    <property type="entry name" value="Aminotran_3"/>
    <property type="match status" value="1"/>
</dbReference>
<keyword evidence="5" id="KW-1185">Reference proteome</keyword>
<dbReference type="SUPFAM" id="SSF53383">
    <property type="entry name" value="PLP-dependent transferases"/>
    <property type="match status" value="1"/>
</dbReference>
<protein>
    <submittedName>
        <fullName evidence="4">4-aminobutyrate aminotransferase GabT</fullName>
        <ecNumber evidence="4">2.6.1.19</ecNumber>
    </submittedName>
</protein>
<dbReference type="CDD" id="cd00610">
    <property type="entry name" value="OAT_like"/>
    <property type="match status" value="1"/>
</dbReference>
<dbReference type="Pfam" id="PF01636">
    <property type="entry name" value="APH"/>
    <property type="match status" value="1"/>
</dbReference>
<dbReference type="Gene3D" id="3.90.1150.10">
    <property type="entry name" value="Aspartate Aminotransferase, domain 1"/>
    <property type="match status" value="1"/>
</dbReference>
<dbReference type="Gene3D" id="3.90.1200.10">
    <property type="match status" value="1"/>
</dbReference>
<dbReference type="GO" id="GO:0034386">
    <property type="term" value="F:4-aminobutyrate:2-oxoglutarate transaminase activity"/>
    <property type="evidence" value="ECO:0007669"/>
    <property type="project" value="UniProtKB-EC"/>
</dbReference>